<dbReference type="OrthoDB" id="121140at2"/>
<evidence type="ECO:0000313" key="4">
    <source>
        <dbReference type="EMBL" id="AXV08473.1"/>
    </source>
</evidence>
<feature type="transmembrane region" description="Helical" evidence="2">
    <location>
        <begin position="269"/>
        <end position="290"/>
    </location>
</feature>
<sequence length="356" mass="36421">MGEDWQAAGDRGDTTPSRAAVAPPVFVPPESSSAPATGSVAAAMERDRGPVGGSPVGNAGARPVEPHLPSGPLGFTDILDGAFQLYRASRRVIVGMSLAVLVPLHLLVAFVQRDSVLTGGLGGLLEDPEAAAALLGEGGDPTAAVIGLVLVQGTVLPLLAGGWIALASRVIDGGQPSAGVIVRTWRQRGPALLGAWWLHVLAYLVPVAPLALLALAGAEVAAAAAAAPVLLLSALLMPFFVRVAPAVVIEGLGPVQAIRRSVALTRRRYAATGGVVIGTTFVIALIATLISGVPEVIGFIGGFGWAWVLLAIAAITSGLIQGPLTAHTATLMFMDSRARLEGHDLVQRARNRRGQP</sequence>
<proteinExistence type="predicted"/>
<evidence type="ECO:0000313" key="5">
    <source>
        <dbReference type="Proteomes" id="UP000264006"/>
    </source>
</evidence>
<feature type="transmembrane region" description="Helical" evidence="2">
    <location>
        <begin position="296"/>
        <end position="320"/>
    </location>
</feature>
<evidence type="ECO:0000256" key="1">
    <source>
        <dbReference type="SAM" id="MobiDB-lite"/>
    </source>
</evidence>
<name>A0A346Y1X6_9ACTN</name>
<keyword evidence="2" id="KW-0472">Membrane</keyword>
<dbReference type="Pfam" id="PF25231">
    <property type="entry name" value="DUF7847"/>
    <property type="match status" value="1"/>
</dbReference>
<keyword evidence="2" id="KW-0812">Transmembrane</keyword>
<gene>
    <name evidence="4" type="ORF">DVS28_a3801</name>
</gene>
<feature type="compositionally biased region" description="Low complexity" evidence="1">
    <location>
        <begin position="16"/>
        <end position="36"/>
    </location>
</feature>
<dbReference type="InterPro" id="IPR057169">
    <property type="entry name" value="DUF7847"/>
</dbReference>
<dbReference type="Proteomes" id="UP000264006">
    <property type="component" value="Chromosome"/>
</dbReference>
<keyword evidence="2" id="KW-1133">Transmembrane helix</keyword>
<feature type="transmembrane region" description="Helical" evidence="2">
    <location>
        <begin position="222"/>
        <end position="248"/>
    </location>
</feature>
<organism evidence="4 5">
    <name type="scientific">Euzebya pacifica</name>
    <dbReference type="NCBI Taxonomy" id="1608957"/>
    <lineage>
        <taxon>Bacteria</taxon>
        <taxon>Bacillati</taxon>
        <taxon>Actinomycetota</taxon>
        <taxon>Nitriliruptoria</taxon>
        <taxon>Euzebyales</taxon>
    </lineage>
</organism>
<evidence type="ECO:0000259" key="3">
    <source>
        <dbReference type="Pfam" id="PF25231"/>
    </source>
</evidence>
<dbReference type="AlphaFoldDB" id="A0A346Y1X6"/>
<accession>A0A346Y1X6</accession>
<dbReference type="KEGG" id="euz:DVS28_a3801"/>
<evidence type="ECO:0000256" key="2">
    <source>
        <dbReference type="SAM" id="Phobius"/>
    </source>
</evidence>
<feature type="domain" description="DUF7847" evidence="3">
    <location>
        <begin position="118"/>
        <end position="299"/>
    </location>
</feature>
<keyword evidence="5" id="KW-1185">Reference proteome</keyword>
<dbReference type="RefSeq" id="WP_114592812.1">
    <property type="nucleotide sequence ID" value="NZ_CP031165.1"/>
</dbReference>
<feature type="transmembrane region" description="Helical" evidence="2">
    <location>
        <begin position="92"/>
        <end position="111"/>
    </location>
</feature>
<feature type="transmembrane region" description="Helical" evidence="2">
    <location>
        <begin position="192"/>
        <end position="216"/>
    </location>
</feature>
<dbReference type="EMBL" id="CP031165">
    <property type="protein sequence ID" value="AXV08473.1"/>
    <property type="molecule type" value="Genomic_DNA"/>
</dbReference>
<protein>
    <submittedName>
        <fullName evidence="4">Putative integral membrane protein</fullName>
    </submittedName>
</protein>
<feature type="transmembrane region" description="Helical" evidence="2">
    <location>
        <begin position="144"/>
        <end position="171"/>
    </location>
</feature>
<feature type="region of interest" description="Disordered" evidence="1">
    <location>
        <begin position="1"/>
        <end position="41"/>
    </location>
</feature>
<reference evidence="4 5" key="1">
    <citation type="submission" date="2018-09" db="EMBL/GenBank/DDBJ databases">
        <title>Complete genome sequence of Euzebya sp. DY32-46 isolated from seawater of Pacific Ocean.</title>
        <authorList>
            <person name="Xu L."/>
            <person name="Wu Y.-H."/>
            <person name="Xu X.-W."/>
        </authorList>
    </citation>
    <scope>NUCLEOTIDE SEQUENCE [LARGE SCALE GENOMIC DNA]</scope>
    <source>
        <strain evidence="4 5">DY32-46</strain>
    </source>
</reference>